<dbReference type="EnsemblPlants" id="Zm00001eb120020_T001">
    <property type="protein sequence ID" value="Zm00001eb120020_P001"/>
    <property type="gene ID" value="Zm00001eb120020"/>
</dbReference>
<protein>
    <submittedName>
        <fullName evidence="2">Uncharacterized protein</fullName>
    </submittedName>
</protein>
<evidence type="ECO:0000313" key="3">
    <source>
        <dbReference type="Proteomes" id="UP000007305"/>
    </source>
</evidence>
<keyword evidence="3" id="KW-1185">Reference proteome</keyword>
<dbReference type="AlphaFoldDB" id="A0A804MXY1"/>
<feature type="compositionally biased region" description="Polar residues" evidence="1">
    <location>
        <begin position="573"/>
        <end position="584"/>
    </location>
</feature>
<feature type="region of interest" description="Disordered" evidence="1">
    <location>
        <begin position="614"/>
        <end position="634"/>
    </location>
</feature>
<accession>A0A804MXY1</accession>
<dbReference type="Proteomes" id="UP000007305">
    <property type="component" value="Chromosome 3"/>
</dbReference>
<proteinExistence type="predicted"/>
<evidence type="ECO:0000313" key="2">
    <source>
        <dbReference type="EnsemblPlants" id="Zm00001eb120020_P001"/>
    </source>
</evidence>
<organism evidence="2 3">
    <name type="scientific">Zea mays</name>
    <name type="common">Maize</name>
    <dbReference type="NCBI Taxonomy" id="4577"/>
    <lineage>
        <taxon>Eukaryota</taxon>
        <taxon>Viridiplantae</taxon>
        <taxon>Streptophyta</taxon>
        <taxon>Embryophyta</taxon>
        <taxon>Tracheophyta</taxon>
        <taxon>Spermatophyta</taxon>
        <taxon>Magnoliopsida</taxon>
        <taxon>Liliopsida</taxon>
        <taxon>Poales</taxon>
        <taxon>Poaceae</taxon>
        <taxon>PACMAD clade</taxon>
        <taxon>Panicoideae</taxon>
        <taxon>Andropogonodae</taxon>
        <taxon>Andropogoneae</taxon>
        <taxon>Tripsacinae</taxon>
        <taxon>Zea</taxon>
    </lineage>
</organism>
<reference evidence="2" key="3">
    <citation type="submission" date="2021-05" db="UniProtKB">
        <authorList>
            <consortium name="EnsemblPlants"/>
        </authorList>
    </citation>
    <scope>IDENTIFICATION</scope>
    <source>
        <strain evidence="2">cv. B73</strain>
    </source>
</reference>
<name>A0A804MXY1_MAIZE</name>
<dbReference type="InParanoid" id="A0A804MXY1"/>
<reference evidence="2" key="2">
    <citation type="submission" date="2019-07" db="EMBL/GenBank/DDBJ databases">
        <authorList>
            <person name="Seetharam A."/>
            <person name="Woodhouse M."/>
            <person name="Cannon E."/>
        </authorList>
    </citation>
    <scope>NUCLEOTIDE SEQUENCE [LARGE SCALE GENOMIC DNA]</scope>
    <source>
        <strain evidence="2">cv. B73</strain>
    </source>
</reference>
<evidence type="ECO:0000256" key="1">
    <source>
        <dbReference type="SAM" id="MobiDB-lite"/>
    </source>
</evidence>
<feature type="compositionally biased region" description="Basic and acidic residues" evidence="1">
    <location>
        <begin position="624"/>
        <end position="634"/>
    </location>
</feature>
<dbReference type="Gramene" id="Zm00001eb120020_T001">
    <property type="protein sequence ID" value="Zm00001eb120020_P001"/>
    <property type="gene ID" value="Zm00001eb120020"/>
</dbReference>
<reference evidence="3" key="1">
    <citation type="submission" date="2015-12" db="EMBL/GenBank/DDBJ databases">
        <title>Update maize B73 reference genome by single molecule sequencing technologies.</title>
        <authorList>
            <consortium name="Maize Genome Sequencing Project"/>
            <person name="Ware D."/>
        </authorList>
    </citation>
    <scope>NUCLEOTIDE SEQUENCE [LARGE SCALE GENOMIC DNA]</scope>
    <source>
        <strain evidence="3">cv. B73</strain>
    </source>
</reference>
<sequence length="634" mass="67517">MLVMVVGGMVGARSNLRSTALPSSVVRSRGHGRRRRLVAIAAAVVLLVALHPGGDADPGEADAGREPDGRHSGAEPAVLHRVVGFDALRPSSLGGLVTGLKGSPLEEELALAAKRRLHVRRLLRHVEQVAASAPAAWVGHGPRHHALALRLLAPHGAAAKRVAGGAGEERLLRRAIAAVGFRPVLLLVEHGVWERLQRQPELLAVAAGARQEVGRVALEAHGRRLRRRRGRRRLAAATRASHGKERLDRVRDGVRVERRREEARGAAACSTGAGEVERSVRGDGDGLRLVVGVLGGVGVRRGGRRRGGIGRGLPRGQRLELVDGVLGVLDEPVDGLAGAVVAQPVLHVVELDGGVRREAHAPVPRPARRAHLAVAVLAPRGAHNVPSLHGHDLPGAAPRARVRRGRGGRGLAARAHPSYPRPRGVRRRGRLRRELVHVVLADSSEGQELRLEAVVVAVGVGLAGVAHGVEKGILGRQAAPLPHGRRGLQVLELKEGDRRRVLVLLHLLVELQQPVVVVPLLLICFLLRSSASSSFSAAACVAAVRSPVVVPRIQIPRLVARRYCCSASDKARPSNSPAPITRTTRNTEKKTVKRVEKKAAVAAWRWTSGEVVARDGWTDTDPGGEARRGVGETN</sequence>
<feature type="region of interest" description="Disordered" evidence="1">
    <location>
        <begin position="569"/>
        <end position="592"/>
    </location>
</feature>